<organism evidence="3 4">
    <name type="scientific">Neolewinella xylanilytica</name>
    <dbReference type="NCBI Taxonomy" id="1514080"/>
    <lineage>
        <taxon>Bacteria</taxon>
        <taxon>Pseudomonadati</taxon>
        <taxon>Bacteroidota</taxon>
        <taxon>Saprospiria</taxon>
        <taxon>Saprospirales</taxon>
        <taxon>Lewinellaceae</taxon>
        <taxon>Neolewinella</taxon>
    </lineage>
</organism>
<evidence type="ECO:0000256" key="2">
    <source>
        <dbReference type="SAM" id="SignalP"/>
    </source>
</evidence>
<reference evidence="3 4" key="1">
    <citation type="submission" date="2018-02" db="EMBL/GenBank/DDBJ databases">
        <title>Genomic Encyclopedia of Archaeal and Bacterial Type Strains, Phase II (KMG-II): from individual species to whole genera.</title>
        <authorList>
            <person name="Goeker M."/>
        </authorList>
    </citation>
    <scope>NUCLEOTIDE SEQUENCE [LARGE SCALE GENOMIC DNA]</scope>
    <source>
        <strain evidence="3 4">DSM 29526</strain>
    </source>
</reference>
<comment type="caution">
    <text evidence="3">The sequence shown here is derived from an EMBL/GenBank/DDBJ whole genome shotgun (WGS) entry which is preliminary data.</text>
</comment>
<feature type="repeat" description="TPR" evidence="1">
    <location>
        <begin position="437"/>
        <end position="470"/>
    </location>
</feature>
<keyword evidence="2" id="KW-0732">Signal</keyword>
<dbReference type="Proteomes" id="UP000237662">
    <property type="component" value="Unassembled WGS sequence"/>
</dbReference>
<dbReference type="InterPro" id="IPR019734">
    <property type="entry name" value="TPR_rpt"/>
</dbReference>
<evidence type="ECO:0008006" key="5">
    <source>
        <dbReference type="Google" id="ProtNLM"/>
    </source>
</evidence>
<dbReference type="PROSITE" id="PS50005">
    <property type="entry name" value="TPR"/>
    <property type="match status" value="1"/>
</dbReference>
<feature type="chain" id="PRO_5015478072" description="Tetratricopeptide repeat protein" evidence="2">
    <location>
        <begin position="19"/>
        <end position="491"/>
    </location>
</feature>
<gene>
    <name evidence="3" type="ORF">CLV84_3689</name>
</gene>
<dbReference type="RefSeq" id="WP_104421257.1">
    <property type="nucleotide sequence ID" value="NZ_PTJC01000007.1"/>
</dbReference>
<evidence type="ECO:0000256" key="1">
    <source>
        <dbReference type="PROSITE-ProRule" id="PRU00339"/>
    </source>
</evidence>
<keyword evidence="4" id="KW-1185">Reference proteome</keyword>
<name>A0A2S6I0N2_9BACT</name>
<dbReference type="SMART" id="SM00028">
    <property type="entry name" value="TPR"/>
    <property type="match status" value="2"/>
</dbReference>
<dbReference type="SUPFAM" id="SSF48452">
    <property type="entry name" value="TPR-like"/>
    <property type="match status" value="1"/>
</dbReference>
<accession>A0A2S6I0N2</accession>
<dbReference type="OrthoDB" id="1466726at2"/>
<sequence>MRSTLLLLFASLSLVAAAAEYHYDFHREAEAIYEDVMRLELDLAEAGIERLQRDEPRNLVAHHLGSYVDFFRLYLSGDERLDARLQERFDRRIELLERGDPASPYFNYALAEAFLHRSLIDVRFERHLAAFRSLNRANKYLLDNADRFPQFLPTFKDLGLLQAAVGTIPPQYKWGVELFSSLTGTIPAGRKLMQRAVADRESPFATETSVLHALMELYLADDAERALRTVTALDLQPATNKLHCFVLATIIMRNDRNADALRILEAQPRGGSSAEFPYLDFLLGQAKLRNLNPRARLHYQSFLLRYPGRHFREEALQKIAWSYLLEADVAGYHRAMAEIEAGSRAGGDESATREAMTGKVPHLDLLKARLLFDGGYFSRARQRLDAIDRSKLTTDENLEFLYRTGRVLDGLKDHPGALSFYERTISLGRDNPAYFACNAALQAGLLEEDRGRYPAARKYFTQCLELSPAEYRTGLHMMAKAGLDRISGKMR</sequence>
<protein>
    <recommendedName>
        <fullName evidence="5">Tetratricopeptide repeat protein</fullName>
    </recommendedName>
</protein>
<dbReference type="InterPro" id="IPR011990">
    <property type="entry name" value="TPR-like_helical_dom_sf"/>
</dbReference>
<feature type="signal peptide" evidence="2">
    <location>
        <begin position="1"/>
        <end position="18"/>
    </location>
</feature>
<dbReference type="AlphaFoldDB" id="A0A2S6I0N2"/>
<proteinExistence type="predicted"/>
<keyword evidence="1" id="KW-0802">TPR repeat</keyword>
<dbReference type="EMBL" id="PTJC01000007">
    <property type="protein sequence ID" value="PPK84529.1"/>
    <property type="molecule type" value="Genomic_DNA"/>
</dbReference>
<dbReference type="Gene3D" id="1.25.40.10">
    <property type="entry name" value="Tetratricopeptide repeat domain"/>
    <property type="match status" value="1"/>
</dbReference>
<evidence type="ECO:0000313" key="4">
    <source>
        <dbReference type="Proteomes" id="UP000237662"/>
    </source>
</evidence>
<evidence type="ECO:0000313" key="3">
    <source>
        <dbReference type="EMBL" id="PPK84529.1"/>
    </source>
</evidence>